<dbReference type="InterPro" id="IPR053151">
    <property type="entry name" value="RNase_H-like"/>
</dbReference>
<dbReference type="Gene3D" id="2.40.50.140">
    <property type="entry name" value="Nucleic acid-binding proteins"/>
    <property type="match status" value="1"/>
</dbReference>
<evidence type="ECO:0000259" key="1">
    <source>
        <dbReference type="Pfam" id="PF13456"/>
    </source>
</evidence>
<keyword evidence="3" id="KW-1185">Reference proteome</keyword>
<dbReference type="PANTHER" id="PTHR47723:SF19">
    <property type="entry name" value="POLYNUCLEOTIDYL TRANSFERASE, RIBONUCLEASE H-LIKE SUPERFAMILY PROTEIN"/>
    <property type="match status" value="1"/>
</dbReference>
<dbReference type="PANTHER" id="PTHR47723">
    <property type="entry name" value="OS05G0353850 PROTEIN"/>
    <property type="match status" value="1"/>
</dbReference>
<dbReference type="CDD" id="cd04480">
    <property type="entry name" value="RPA1_DBD_A_like"/>
    <property type="match status" value="1"/>
</dbReference>
<reference evidence="2 3" key="1">
    <citation type="submission" date="2024-01" db="EMBL/GenBank/DDBJ databases">
        <title>A telomere-to-telomere, gap-free genome of sweet tea (Lithocarpus litseifolius).</title>
        <authorList>
            <person name="Zhou J."/>
        </authorList>
    </citation>
    <scope>NUCLEOTIDE SEQUENCE [LARGE SCALE GENOMIC DNA]</scope>
    <source>
        <strain evidence="2">Zhou-2022a</strain>
        <tissue evidence="2">Leaf</tissue>
    </source>
</reference>
<sequence>MMPANMSTNLVNFEAQIQDIDMEINKYDSHSPCITNPATLVQTISPHRSRPKWEPPPPSHLKINFDGVVFRETEEAGLGVVICDSQGKVPASLVEKIKLPSSLDKVEELAAVRAITLAMDLNLPSFIVEEDSEDNLIHASIRKSFVNHLRDIQEGKIYRIKYFGVVENKDAYRTVNHKCNKGNRRNFFHGKDRGAWEKIEQKANQTLRNKMLK</sequence>
<evidence type="ECO:0000313" key="3">
    <source>
        <dbReference type="Proteomes" id="UP001459277"/>
    </source>
</evidence>
<dbReference type="Proteomes" id="UP001459277">
    <property type="component" value="Unassembled WGS sequence"/>
</dbReference>
<comment type="caution">
    <text evidence="2">The sequence shown here is derived from an EMBL/GenBank/DDBJ whole genome shotgun (WGS) entry which is preliminary data.</text>
</comment>
<dbReference type="InterPro" id="IPR012340">
    <property type="entry name" value="NA-bd_OB-fold"/>
</dbReference>
<dbReference type="AlphaFoldDB" id="A0AAW2E7I8"/>
<feature type="domain" description="RNase H type-1" evidence="1">
    <location>
        <begin position="64"/>
        <end position="133"/>
    </location>
</feature>
<gene>
    <name evidence="2" type="ORF">SO802_004628</name>
</gene>
<dbReference type="GO" id="GO:0004523">
    <property type="term" value="F:RNA-DNA hybrid ribonuclease activity"/>
    <property type="evidence" value="ECO:0007669"/>
    <property type="project" value="InterPro"/>
</dbReference>
<dbReference type="Pfam" id="PF13456">
    <property type="entry name" value="RVT_3"/>
    <property type="match status" value="1"/>
</dbReference>
<dbReference type="EMBL" id="JAZDWU010000001">
    <property type="protein sequence ID" value="KAL0017559.1"/>
    <property type="molecule type" value="Genomic_DNA"/>
</dbReference>
<dbReference type="InterPro" id="IPR002156">
    <property type="entry name" value="RNaseH_domain"/>
</dbReference>
<organism evidence="2 3">
    <name type="scientific">Lithocarpus litseifolius</name>
    <dbReference type="NCBI Taxonomy" id="425828"/>
    <lineage>
        <taxon>Eukaryota</taxon>
        <taxon>Viridiplantae</taxon>
        <taxon>Streptophyta</taxon>
        <taxon>Embryophyta</taxon>
        <taxon>Tracheophyta</taxon>
        <taxon>Spermatophyta</taxon>
        <taxon>Magnoliopsida</taxon>
        <taxon>eudicotyledons</taxon>
        <taxon>Gunneridae</taxon>
        <taxon>Pentapetalae</taxon>
        <taxon>rosids</taxon>
        <taxon>fabids</taxon>
        <taxon>Fagales</taxon>
        <taxon>Fagaceae</taxon>
        <taxon>Lithocarpus</taxon>
    </lineage>
</organism>
<evidence type="ECO:0000313" key="2">
    <source>
        <dbReference type="EMBL" id="KAL0017559.1"/>
    </source>
</evidence>
<protein>
    <recommendedName>
        <fullName evidence="1">RNase H type-1 domain-containing protein</fullName>
    </recommendedName>
</protein>
<proteinExistence type="predicted"/>
<dbReference type="GO" id="GO:0003676">
    <property type="term" value="F:nucleic acid binding"/>
    <property type="evidence" value="ECO:0007669"/>
    <property type="project" value="InterPro"/>
</dbReference>
<accession>A0AAW2E7I8</accession>
<name>A0AAW2E7I8_9ROSI</name>